<organism evidence="1 2">
    <name type="scientific">Anisodus tanguticus</name>
    <dbReference type="NCBI Taxonomy" id="243964"/>
    <lineage>
        <taxon>Eukaryota</taxon>
        <taxon>Viridiplantae</taxon>
        <taxon>Streptophyta</taxon>
        <taxon>Embryophyta</taxon>
        <taxon>Tracheophyta</taxon>
        <taxon>Spermatophyta</taxon>
        <taxon>Magnoliopsida</taxon>
        <taxon>eudicotyledons</taxon>
        <taxon>Gunneridae</taxon>
        <taxon>Pentapetalae</taxon>
        <taxon>asterids</taxon>
        <taxon>lamiids</taxon>
        <taxon>Solanales</taxon>
        <taxon>Solanaceae</taxon>
        <taxon>Solanoideae</taxon>
        <taxon>Hyoscyameae</taxon>
        <taxon>Anisodus</taxon>
    </lineage>
</organism>
<keyword evidence="2" id="KW-1185">Reference proteome</keyword>
<dbReference type="Proteomes" id="UP001291623">
    <property type="component" value="Unassembled WGS sequence"/>
</dbReference>
<gene>
    <name evidence="1" type="ORF">RND71_018133</name>
</gene>
<reference evidence="1" key="1">
    <citation type="submission" date="2023-12" db="EMBL/GenBank/DDBJ databases">
        <title>Genome assembly of Anisodus tanguticus.</title>
        <authorList>
            <person name="Wang Y.-J."/>
        </authorList>
    </citation>
    <scope>NUCLEOTIDE SEQUENCE</scope>
    <source>
        <strain evidence="1">KB-2021</strain>
        <tissue evidence="1">Leaf</tissue>
    </source>
</reference>
<accession>A0AAE1S456</accession>
<evidence type="ECO:0000313" key="2">
    <source>
        <dbReference type="Proteomes" id="UP001291623"/>
    </source>
</evidence>
<sequence>MAENKNDWDLWAVVRSCSNINNSVHDDTRSFYNVNTSVLVDHSVHEDPTHGSKHYFGLDEVCSLSKNLNTNSRIELHNPENQTETIPNTQLLLVEHEEKKNKILDAKFEY</sequence>
<name>A0AAE1S456_9SOLA</name>
<evidence type="ECO:0000313" key="1">
    <source>
        <dbReference type="EMBL" id="KAK4362892.1"/>
    </source>
</evidence>
<protein>
    <submittedName>
        <fullName evidence="1">Uncharacterized protein</fullName>
    </submittedName>
</protein>
<dbReference type="EMBL" id="JAVYJV010000009">
    <property type="protein sequence ID" value="KAK4362892.1"/>
    <property type="molecule type" value="Genomic_DNA"/>
</dbReference>
<comment type="caution">
    <text evidence="1">The sequence shown here is derived from an EMBL/GenBank/DDBJ whole genome shotgun (WGS) entry which is preliminary data.</text>
</comment>
<dbReference type="AlphaFoldDB" id="A0AAE1S456"/>
<proteinExistence type="predicted"/>